<comment type="cofactor">
    <cofactor evidence="1">
        <name>FAD</name>
        <dbReference type="ChEBI" id="CHEBI:57692"/>
    </cofactor>
</comment>
<keyword evidence="2" id="KW-0285">Flavoprotein</keyword>
<dbReference type="InterPro" id="IPR002938">
    <property type="entry name" value="FAD-bd"/>
</dbReference>
<dbReference type="Gene3D" id="3.50.50.60">
    <property type="entry name" value="FAD/NAD(P)-binding domain"/>
    <property type="match status" value="1"/>
</dbReference>
<evidence type="ECO:0000256" key="4">
    <source>
        <dbReference type="ARBA" id="ARBA00023002"/>
    </source>
</evidence>
<dbReference type="GO" id="GO:0004497">
    <property type="term" value="F:monooxygenase activity"/>
    <property type="evidence" value="ECO:0007669"/>
    <property type="project" value="UniProtKB-KW"/>
</dbReference>
<evidence type="ECO:0000256" key="5">
    <source>
        <dbReference type="ARBA" id="ARBA00023033"/>
    </source>
</evidence>
<protein>
    <submittedName>
        <fullName evidence="7">FAD/NAD(P)-binding domain-containing protein</fullName>
    </submittedName>
</protein>
<dbReference type="PRINTS" id="PR00420">
    <property type="entry name" value="RNGMNOXGNASE"/>
</dbReference>
<evidence type="ECO:0000259" key="6">
    <source>
        <dbReference type="Pfam" id="PF01494"/>
    </source>
</evidence>
<dbReference type="Pfam" id="PF01494">
    <property type="entry name" value="FAD_binding_3"/>
    <property type="match status" value="1"/>
</dbReference>
<evidence type="ECO:0000256" key="2">
    <source>
        <dbReference type="ARBA" id="ARBA00022630"/>
    </source>
</evidence>
<feature type="domain" description="FAD-binding" evidence="6">
    <location>
        <begin position="249"/>
        <end position="312"/>
    </location>
</feature>
<keyword evidence="3" id="KW-0274">FAD</keyword>
<accession>A0A6A6HVR3</accession>
<evidence type="ECO:0000313" key="8">
    <source>
        <dbReference type="Proteomes" id="UP000800094"/>
    </source>
</evidence>
<dbReference type="PANTHER" id="PTHR47178:SF2">
    <property type="entry name" value="FAD-BINDING DOMAIN-CONTAINING PROTEIN"/>
    <property type="match status" value="1"/>
</dbReference>
<keyword evidence="5" id="KW-0503">Monooxygenase</keyword>
<evidence type="ECO:0000256" key="1">
    <source>
        <dbReference type="ARBA" id="ARBA00001974"/>
    </source>
</evidence>
<keyword evidence="4" id="KW-0560">Oxidoreductase</keyword>
<proteinExistence type="predicted"/>
<dbReference type="GO" id="GO:0071949">
    <property type="term" value="F:FAD binding"/>
    <property type="evidence" value="ECO:0007669"/>
    <property type="project" value="InterPro"/>
</dbReference>
<keyword evidence="8" id="KW-1185">Reference proteome</keyword>
<dbReference type="Proteomes" id="UP000800094">
    <property type="component" value="Unassembled WGS sequence"/>
</dbReference>
<evidence type="ECO:0000313" key="7">
    <source>
        <dbReference type="EMBL" id="KAF2242265.1"/>
    </source>
</evidence>
<gene>
    <name evidence="7" type="ORF">BU26DRAFT_543984</name>
</gene>
<dbReference type="InterPro" id="IPR036188">
    <property type="entry name" value="FAD/NAD-bd_sf"/>
</dbReference>
<dbReference type="OrthoDB" id="47494at2759"/>
<name>A0A6A6HVR3_9PLEO</name>
<reference evidence="7" key="1">
    <citation type="journal article" date="2020" name="Stud. Mycol.">
        <title>101 Dothideomycetes genomes: a test case for predicting lifestyles and emergence of pathogens.</title>
        <authorList>
            <person name="Haridas S."/>
            <person name="Albert R."/>
            <person name="Binder M."/>
            <person name="Bloem J."/>
            <person name="Labutti K."/>
            <person name="Salamov A."/>
            <person name="Andreopoulos B."/>
            <person name="Baker S."/>
            <person name="Barry K."/>
            <person name="Bills G."/>
            <person name="Bluhm B."/>
            <person name="Cannon C."/>
            <person name="Castanera R."/>
            <person name="Culley D."/>
            <person name="Daum C."/>
            <person name="Ezra D."/>
            <person name="Gonzalez J."/>
            <person name="Henrissat B."/>
            <person name="Kuo A."/>
            <person name="Liang C."/>
            <person name="Lipzen A."/>
            <person name="Lutzoni F."/>
            <person name="Magnuson J."/>
            <person name="Mondo S."/>
            <person name="Nolan M."/>
            <person name="Ohm R."/>
            <person name="Pangilinan J."/>
            <person name="Park H.-J."/>
            <person name="Ramirez L."/>
            <person name="Alfaro M."/>
            <person name="Sun H."/>
            <person name="Tritt A."/>
            <person name="Yoshinaga Y."/>
            <person name="Zwiers L.-H."/>
            <person name="Turgeon B."/>
            <person name="Goodwin S."/>
            <person name="Spatafora J."/>
            <person name="Crous P."/>
            <person name="Grigoriev I."/>
        </authorList>
    </citation>
    <scope>NUCLEOTIDE SEQUENCE</scope>
    <source>
        <strain evidence="7">CBS 122368</strain>
    </source>
</reference>
<dbReference type="SUPFAM" id="SSF51905">
    <property type="entry name" value="FAD/NAD(P)-binding domain"/>
    <property type="match status" value="1"/>
</dbReference>
<dbReference type="PANTHER" id="PTHR47178">
    <property type="entry name" value="MONOOXYGENASE, FAD-BINDING"/>
    <property type="match status" value="1"/>
</dbReference>
<sequence length="365" mass="40059">MAQKGNIHTLIVGAGTSGLLIAQGLKKVAIFEAETSTAYQTRPRDLTPDATTGLPVYNGKTGELVVEMEAENPCRVSRKKLRILFMEGIDVRYGKEADGVALVEEGDEEGKVKLCFKDGTSAVGDVVVGADGARSRVRECVVGEEAARLTENPLCITSIHPDHGTVFWISIQDVPDPSDPSTWTFQLLMSWLNNPLPASANNHQGRMAFFKTRAEEWAEPWRSAGRWVKRDTRIPLDAGRYWERARKWDNRAGRMTLCSDAAHPMTPHRGQGLNNALQDSSHFVAAMVAAASGGKSLAEAVDAYDAEVLERGTLEMWISLKQTMFIHNWETLMASPMVKMGMHQARKEEGGGSCVDYRGGREGGI</sequence>
<dbReference type="AlphaFoldDB" id="A0A6A6HVR3"/>
<dbReference type="RefSeq" id="XP_033677269.1">
    <property type="nucleotide sequence ID" value="XM_033831713.1"/>
</dbReference>
<dbReference type="GeneID" id="54585043"/>
<organism evidence="7 8">
    <name type="scientific">Trematosphaeria pertusa</name>
    <dbReference type="NCBI Taxonomy" id="390896"/>
    <lineage>
        <taxon>Eukaryota</taxon>
        <taxon>Fungi</taxon>
        <taxon>Dikarya</taxon>
        <taxon>Ascomycota</taxon>
        <taxon>Pezizomycotina</taxon>
        <taxon>Dothideomycetes</taxon>
        <taxon>Pleosporomycetidae</taxon>
        <taxon>Pleosporales</taxon>
        <taxon>Massarineae</taxon>
        <taxon>Trematosphaeriaceae</taxon>
        <taxon>Trematosphaeria</taxon>
    </lineage>
</organism>
<evidence type="ECO:0000256" key="3">
    <source>
        <dbReference type="ARBA" id="ARBA00022827"/>
    </source>
</evidence>
<dbReference type="EMBL" id="ML987208">
    <property type="protein sequence ID" value="KAF2242265.1"/>
    <property type="molecule type" value="Genomic_DNA"/>
</dbReference>